<dbReference type="InterPro" id="IPR011989">
    <property type="entry name" value="ARM-like"/>
</dbReference>
<dbReference type="PANTHER" id="PTHR46540:SF1">
    <property type="entry name" value="TETRATRICOPEPTIDE REPEAT PROTEIN 12"/>
    <property type="match status" value="1"/>
</dbReference>
<gene>
    <name evidence="2" type="ORF">OYC64_007757</name>
</gene>
<proteinExistence type="predicted"/>
<dbReference type="InterPro" id="IPR016024">
    <property type="entry name" value="ARM-type_fold"/>
</dbReference>
<dbReference type="InterPro" id="IPR011990">
    <property type="entry name" value="TPR-like_helical_dom_sf"/>
</dbReference>
<accession>A0ABD2GV75</accession>
<dbReference type="Gene3D" id="1.25.10.10">
    <property type="entry name" value="Leucine-rich Repeat Variant"/>
    <property type="match status" value="2"/>
</dbReference>
<evidence type="ECO:0008006" key="4">
    <source>
        <dbReference type="Google" id="ProtNLM"/>
    </source>
</evidence>
<dbReference type="PANTHER" id="PTHR46540">
    <property type="entry name" value="TETRATRICOPEPTIDE REPEAT PROTEIN 12"/>
    <property type="match status" value="1"/>
</dbReference>
<keyword evidence="1" id="KW-0802">TPR repeat</keyword>
<dbReference type="AlphaFoldDB" id="A0ABD2GV75"/>
<dbReference type="SUPFAM" id="SSF48452">
    <property type="entry name" value="TPR-like"/>
    <property type="match status" value="1"/>
</dbReference>
<dbReference type="InterPro" id="IPR043195">
    <property type="entry name" value="TTC12"/>
</dbReference>
<feature type="repeat" description="TPR" evidence="1">
    <location>
        <begin position="169"/>
        <end position="202"/>
    </location>
</feature>
<sequence length="700" mass="77906">MDKLEDFESFLKNVDQISELVKDLKSSDVAIQQKAIETADGYIAELDEPCRTTVNKTTINTNTPGQPSLGLQNGSPDNFMRIMERDVEDRSLRRIAKANKAHALKDKGNEAYAQEDYETAVKYYSDGLAELRDIQPLYTNRAQAYIKLGKYKEAISDCEWALKCNEGCIKAHLHMGKAYLALKKYNESRKCFEKMTEIEPAREKMVKEYLDQVDLEEERQSQEINAMQYFAMGETNAIRVPVLLEKLSRPGQLPMFYCGGLETLLLAVTDCTGQTLFRLNNGFSIIGSNDTVRSCLLQETKDPGCQELCVSALKLWRVICCGNDENQKVLITCPVIRRSIVDLVTAEHVAVREECLALLSLYSQTPHGRRLVIDNLNGHKFVRNLMACILKPKKQQQQNTAVKILENFAAENKFCLQLRGVLKDSVIVPFTTLLANISESNRQVLPSLISAVGCLARDDVIRHNLAHDPECWKAFVVAIRQCSASDYKEILYPMLGLIINLSTITSPIIKEHAVSLCDCTMGLLRDSDGGVITRATGVLSTVLPQSPEAVQHVVQGGVVRLMLPLLKGTGQTATKYAIKTLTLCTAVSQSAREELVQSDKKLSVLRRLLASSCDEMVSGNAALCLAHLLELEGIASRLLGTDTVRLLLHHAAGDSNKRTAVRQNAAIALGKLCRFEPRHIHKLRELHGLEILHSCMKVIP</sequence>
<dbReference type="SMART" id="SM00028">
    <property type="entry name" value="TPR"/>
    <property type="match status" value="3"/>
</dbReference>
<organism evidence="2 3">
    <name type="scientific">Pagothenia borchgrevinki</name>
    <name type="common">Bald rockcod</name>
    <name type="synonym">Trematomus borchgrevinki</name>
    <dbReference type="NCBI Taxonomy" id="8213"/>
    <lineage>
        <taxon>Eukaryota</taxon>
        <taxon>Metazoa</taxon>
        <taxon>Chordata</taxon>
        <taxon>Craniata</taxon>
        <taxon>Vertebrata</taxon>
        <taxon>Euteleostomi</taxon>
        <taxon>Actinopterygii</taxon>
        <taxon>Neopterygii</taxon>
        <taxon>Teleostei</taxon>
        <taxon>Neoteleostei</taxon>
        <taxon>Acanthomorphata</taxon>
        <taxon>Eupercaria</taxon>
        <taxon>Perciformes</taxon>
        <taxon>Notothenioidei</taxon>
        <taxon>Nototheniidae</taxon>
        <taxon>Pagothenia</taxon>
    </lineage>
</organism>
<evidence type="ECO:0000256" key="1">
    <source>
        <dbReference type="PROSITE-ProRule" id="PRU00339"/>
    </source>
</evidence>
<reference evidence="2 3" key="2">
    <citation type="journal article" date="2024" name="G3 (Bethesda)">
        <title>The genome of the cryopelagic Antarctic bald notothen, Trematomus borchgrevinki.</title>
        <authorList>
            <person name="Rayamajhi N."/>
            <person name="Rivera-Colon A.G."/>
            <person name="Minhas B.F."/>
            <person name="Cheng C.C."/>
            <person name="Catchen J.M."/>
        </authorList>
    </citation>
    <scope>NUCLEOTIDE SEQUENCE [LARGE SCALE GENOMIC DNA]</scope>
    <source>
        <strain evidence="2">AGRC-2024</strain>
    </source>
</reference>
<dbReference type="InterPro" id="IPR019734">
    <property type="entry name" value="TPR_rpt"/>
</dbReference>
<dbReference type="Pfam" id="PF12895">
    <property type="entry name" value="ANAPC3"/>
    <property type="match status" value="1"/>
</dbReference>
<dbReference type="SUPFAM" id="SSF48371">
    <property type="entry name" value="ARM repeat"/>
    <property type="match status" value="1"/>
</dbReference>
<evidence type="ECO:0000313" key="2">
    <source>
        <dbReference type="EMBL" id="KAL3057341.1"/>
    </source>
</evidence>
<keyword evidence="3" id="KW-1185">Reference proteome</keyword>
<dbReference type="Gene3D" id="1.25.40.10">
    <property type="entry name" value="Tetratricopeptide repeat domain"/>
    <property type="match status" value="1"/>
</dbReference>
<name>A0ABD2GV75_PAGBO</name>
<dbReference type="Proteomes" id="UP001619887">
    <property type="component" value="Unassembled WGS sequence"/>
</dbReference>
<dbReference type="PROSITE" id="PS50005">
    <property type="entry name" value="TPR"/>
    <property type="match status" value="1"/>
</dbReference>
<dbReference type="EMBL" id="JBIYXZ010002075">
    <property type="protein sequence ID" value="KAL3057341.1"/>
    <property type="molecule type" value="Genomic_DNA"/>
</dbReference>
<evidence type="ECO:0000313" key="3">
    <source>
        <dbReference type="Proteomes" id="UP001619887"/>
    </source>
</evidence>
<reference evidence="2 3" key="1">
    <citation type="journal article" date="2022" name="G3 (Bethesda)">
        <title>Evaluating Illumina-, Nanopore-, and PacBio-based genome assembly strategies with the bald notothen, Trematomus borchgrevinki.</title>
        <authorList>
            <person name="Rayamajhi N."/>
            <person name="Cheng C.C."/>
            <person name="Catchen J.M."/>
        </authorList>
    </citation>
    <scope>NUCLEOTIDE SEQUENCE [LARGE SCALE GENOMIC DNA]</scope>
    <source>
        <strain evidence="2">AGRC-2024</strain>
    </source>
</reference>
<comment type="caution">
    <text evidence="2">The sequence shown here is derived from an EMBL/GenBank/DDBJ whole genome shotgun (WGS) entry which is preliminary data.</text>
</comment>
<protein>
    <recommendedName>
        <fullName evidence="4">Tetratricopeptide repeat protein 12</fullName>
    </recommendedName>
</protein>